<proteinExistence type="predicted"/>
<evidence type="ECO:0000313" key="3">
    <source>
        <dbReference type="Proteomes" id="UP000008461"/>
    </source>
</evidence>
<protein>
    <submittedName>
        <fullName evidence="2">Short-chain dehydrogenase/reductase SDR</fullName>
    </submittedName>
</protein>
<dbReference type="HOGENOM" id="CLU_010194_44_5_10"/>
<dbReference type="RefSeq" id="WP_013764459.1">
    <property type="nucleotide sequence ID" value="NC_015510.1"/>
</dbReference>
<name>F4KPF2_HALH1</name>
<dbReference type="OrthoDB" id="597510at2"/>
<dbReference type="PRINTS" id="PR00081">
    <property type="entry name" value="GDHRDH"/>
</dbReference>
<dbReference type="PANTHER" id="PTHR43157">
    <property type="entry name" value="PHOSPHATIDYLINOSITOL-GLYCAN BIOSYNTHESIS CLASS F PROTEIN-RELATED"/>
    <property type="match status" value="1"/>
</dbReference>
<dbReference type="eggNOG" id="COG1028">
    <property type="taxonomic scope" value="Bacteria"/>
</dbReference>
<dbReference type="EMBL" id="CP002691">
    <property type="protein sequence ID" value="AEE49906.1"/>
    <property type="molecule type" value="Genomic_DNA"/>
</dbReference>
<dbReference type="SUPFAM" id="SSF51735">
    <property type="entry name" value="NAD(P)-binding Rossmann-fold domains"/>
    <property type="match status" value="1"/>
</dbReference>
<dbReference type="GO" id="GO:0016491">
    <property type="term" value="F:oxidoreductase activity"/>
    <property type="evidence" value="ECO:0007669"/>
    <property type="project" value="UniProtKB-KW"/>
</dbReference>
<dbReference type="CDD" id="cd05327">
    <property type="entry name" value="retinol-DH_like_SDR_c_like"/>
    <property type="match status" value="1"/>
</dbReference>
<accession>F4KPF2</accession>
<dbReference type="InterPro" id="IPR036291">
    <property type="entry name" value="NAD(P)-bd_dom_sf"/>
</dbReference>
<keyword evidence="3" id="KW-1185">Reference proteome</keyword>
<reference evidence="2 3" key="1">
    <citation type="journal article" date="2011" name="Stand. Genomic Sci.">
        <title>Complete genome sequence of Haliscomenobacter hydrossis type strain (O).</title>
        <authorList>
            <consortium name="US DOE Joint Genome Institute (JGI-PGF)"/>
            <person name="Daligault H."/>
            <person name="Lapidus A."/>
            <person name="Zeytun A."/>
            <person name="Nolan M."/>
            <person name="Lucas S."/>
            <person name="Del Rio T.G."/>
            <person name="Tice H."/>
            <person name="Cheng J.F."/>
            <person name="Tapia R."/>
            <person name="Han C."/>
            <person name="Goodwin L."/>
            <person name="Pitluck S."/>
            <person name="Liolios K."/>
            <person name="Pagani I."/>
            <person name="Ivanova N."/>
            <person name="Huntemann M."/>
            <person name="Mavromatis K."/>
            <person name="Mikhailova N."/>
            <person name="Pati A."/>
            <person name="Chen A."/>
            <person name="Palaniappan K."/>
            <person name="Land M."/>
            <person name="Hauser L."/>
            <person name="Brambilla E.M."/>
            <person name="Rohde M."/>
            <person name="Verbarg S."/>
            <person name="Goker M."/>
            <person name="Bristow J."/>
            <person name="Eisen J.A."/>
            <person name="Markowitz V."/>
            <person name="Hugenholtz P."/>
            <person name="Kyrpides N.C."/>
            <person name="Klenk H.P."/>
            <person name="Woyke T."/>
        </authorList>
    </citation>
    <scope>NUCLEOTIDE SEQUENCE [LARGE SCALE GENOMIC DNA]</scope>
    <source>
        <strain evidence="3">ATCC 27775 / DSM 1100 / LMG 10767 / O</strain>
    </source>
</reference>
<dbReference type="InterPro" id="IPR002347">
    <property type="entry name" value="SDR_fam"/>
</dbReference>
<organism evidence="2 3">
    <name type="scientific">Haliscomenobacter hydrossis (strain ATCC 27775 / DSM 1100 / LMG 10767 / O)</name>
    <dbReference type="NCBI Taxonomy" id="760192"/>
    <lineage>
        <taxon>Bacteria</taxon>
        <taxon>Pseudomonadati</taxon>
        <taxon>Bacteroidota</taxon>
        <taxon>Saprospiria</taxon>
        <taxon>Saprospirales</taxon>
        <taxon>Haliscomenobacteraceae</taxon>
        <taxon>Haliscomenobacter</taxon>
    </lineage>
</organism>
<dbReference type="Proteomes" id="UP000008461">
    <property type="component" value="Chromosome"/>
</dbReference>
<evidence type="ECO:0000256" key="1">
    <source>
        <dbReference type="ARBA" id="ARBA00023002"/>
    </source>
</evidence>
<dbReference type="Pfam" id="PF00106">
    <property type="entry name" value="adh_short"/>
    <property type="match status" value="1"/>
</dbReference>
<keyword evidence="1" id="KW-0560">Oxidoreductase</keyword>
<dbReference type="KEGG" id="hhy:Halhy_2021"/>
<dbReference type="STRING" id="760192.Halhy_2021"/>
<sequence length="284" mass="31435">MNNKICVVTGANSGLGFETAKALAAQGARVVLLSRSADKGQEALDKIFTATQNDQLELMTVDLSSQASIRETGQKILTKYPVIDTLVNNAGTWISKHSLTEDGVETMFAVNHLAYVLMTHVLYPALRQAPDGRIVCVASDSHFQFKINYEDLNLTDKYHGLRAYAQSKGANVMFVSELHKRKLEENVSAYAIQPGLVKTDIGVKRTNWLHALAWKIRRSGGVSPAEGAQCQIFCASAAEAQGQSGLYWDKCKPKPSAKYTYVEEERARLWEMCMEMCGIEKFFG</sequence>
<dbReference type="Gene3D" id="3.40.50.720">
    <property type="entry name" value="NAD(P)-binding Rossmann-like Domain"/>
    <property type="match status" value="1"/>
</dbReference>
<reference key="2">
    <citation type="submission" date="2011-04" db="EMBL/GenBank/DDBJ databases">
        <title>Complete sequence of chromosome of Haliscomenobacter hydrossis DSM 1100.</title>
        <authorList>
            <consortium name="US DOE Joint Genome Institute (JGI-PGF)"/>
            <person name="Lucas S."/>
            <person name="Han J."/>
            <person name="Lapidus A."/>
            <person name="Bruce D."/>
            <person name="Goodwin L."/>
            <person name="Pitluck S."/>
            <person name="Peters L."/>
            <person name="Kyrpides N."/>
            <person name="Mavromatis K."/>
            <person name="Ivanova N."/>
            <person name="Ovchinnikova G."/>
            <person name="Pagani I."/>
            <person name="Daligault H."/>
            <person name="Detter J.C."/>
            <person name="Han C."/>
            <person name="Land M."/>
            <person name="Hauser L."/>
            <person name="Markowitz V."/>
            <person name="Cheng J.-F."/>
            <person name="Hugenholtz P."/>
            <person name="Woyke T."/>
            <person name="Wu D."/>
            <person name="Verbarg S."/>
            <person name="Frueling A."/>
            <person name="Brambilla E."/>
            <person name="Klenk H.-P."/>
            <person name="Eisen J.A."/>
        </authorList>
    </citation>
    <scope>NUCLEOTIDE SEQUENCE</scope>
    <source>
        <strain>DSM 1100</strain>
    </source>
</reference>
<dbReference type="PANTHER" id="PTHR43157:SF31">
    <property type="entry name" value="PHOSPHATIDYLINOSITOL-GLYCAN BIOSYNTHESIS CLASS F PROTEIN"/>
    <property type="match status" value="1"/>
</dbReference>
<dbReference type="AlphaFoldDB" id="F4KPF2"/>
<evidence type="ECO:0000313" key="2">
    <source>
        <dbReference type="EMBL" id="AEE49906.1"/>
    </source>
</evidence>
<gene>
    <name evidence="2" type="ordered locus">Halhy_2021</name>
</gene>